<proteinExistence type="predicted"/>
<dbReference type="InterPro" id="IPR001254">
    <property type="entry name" value="Trypsin_dom"/>
</dbReference>
<keyword evidence="4" id="KW-1185">Reference proteome</keyword>
<evidence type="ECO:0000256" key="1">
    <source>
        <dbReference type="SAM" id="SignalP"/>
    </source>
</evidence>
<keyword evidence="1" id="KW-0732">Signal</keyword>
<reference evidence="3" key="1">
    <citation type="submission" date="2020-08" db="EMBL/GenBank/DDBJ databases">
        <title>Genome sequencing and assembly of the red palm weevil Rhynchophorus ferrugineus.</title>
        <authorList>
            <person name="Dias G.B."/>
            <person name="Bergman C.M."/>
            <person name="Manee M."/>
        </authorList>
    </citation>
    <scope>NUCLEOTIDE SEQUENCE</scope>
    <source>
        <strain evidence="3">AA-2017</strain>
        <tissue evidence="3">Whole larva</tissue>
    </source>
</reference>
<dbReference type="Gene3D" id="2.40.10.10">
    <property type="entry name" value="Trypsin-like serine proteases"/>
    <property type="match status" value="1"/>
</dbReference>
<dbReference type="InterPro" id="IPR043504">
    <property type="entry name" value="Peptidase_S1_PA_chymotrypsin"/>
</dbReference>
<evidence type="ECO:0000313" key="3">
    <source>
        <dbReference type="EMBL" id="KAF7281566.1"/>
    </source>
</evidence>
<comment type="caution">
    <text evidence="3">The sequence shown here is derived from an EMBL/GenBank/DDBJ whole genome shotgun (WGS) entry which is preliminary data.</text>
</comment>
<feature type="domain" description="Peptidase S1" evidence="2">
    <location>
        <begin position="18"/>
        <end position="245"/>
    </location>
</feature>
<evidence type="ECO:0000259" key="2">
    <source>
        <dbReference type="PROSITE" id="PS50240"/>
    </source>
</evidence>
<sequence length="366" mass="41030">MTAIIFRIILIGVLVTSCFSGEITKVTPDHFPYQALVAANIESASGALISTKHVITLANYINGSATVTVYLGFRNIPHYAKNLNEIQGQIIKSKEIIIHKNFVNIGGKYINNVAIVVLNRTVQLSSSVRPIDLSTEPPLPGLYANISGWKARVDNPLQYYPVRLHDIDTCIYQYGNSILQTQELCFQKFSSLSLNLVGNPLTNNNRLIGFLTYSLRCVISSTNCNADNAIINLFPYVKWIHTQIGIEVNSLDSGDSSSTREHKMINKILNNDIKQSEELQRLSQLMEVKSSECKTCCSNISDLQQIVQEMKENYGRVKKDLGAVLLVQNMEEKKHNDIITDIKRMNETVHNLLQKLSVISMLPDET</sequence>
<dbReference type="SMART" id="SM00020">
    <property type="entry name" value="Tryp_SPc"/>
    <property type="match status" value="1"/>
</dbReference>
<dbReference type="Pfam" id="PF00089">
    <property type="entry name" value="Trypsin"/>
    <property type="match status" value="1"/>
</dbReference>
<dbReference type="GO" id="GO:0004252">
    <property type="term" value="F:serine-type endopeptidase activity"/>
    <property type="evidence" value="ECO:0007669"/>
    <property type="project" value="InterPro"/>
</dbReference>
<dbReference type="InterPro" id="IPR051333">
    <property type="entry name" value="CLIP_Serine_Protease"/>
</dbReference>
<dbReference type="GO" id="GO:0006508">
    <property type="term" value="P:proteolysis"/>
    <property type="evidence" value="ECO:0007669"/>
    <property type="project" value="InterPro"/>
</dbReference>
<dbReference type="PROSITE" id="PS50240">
    <property type="entry name" value="TRYPSIN_DOM"/>
    <property type="match status" value="1"/>
</dbReference>
<dbReference type="Proteomes" id="UP000625711">
    <property type="component" value="Unassembled WGS sequence"/>
</dbReference>
<dbReference type="PROSITE" id="PS51257">
    <property type="entry name" value="PROKAR_LIPOPROTEIN"/>
    <property type="match status" value="1"/>
</dbReference>
<organism evidence="3 4">
    <name type="scientific">Rhynchophorus ferrugineus</name>
    <name type="common">Red palm weevil</name>
    <name type="synonym">Curculio ferrugineus</name>
    <dbReference type="NCBI Taxonomy" id="354439"/>
    <lineage>
        <taxon>Eukaryota</taxon>
        <taxon>Metazoa</taxon>
        <taxon>Ecdysozoa</taxon>
        <taxon>Arthropoda</taxon>
        <taxon>Hexapoda</taxon>
        <taxon>Insecta</taxon>
        <taxon>Pterygota</taxon>
        <taxon>Neoptera</taxon>
        <taxon>Endopterygota</taxon>
        <taxon>Coleoptera</taxon>
        <taxon>Polyphaga</taxon>
        <taxon>Cucujiformia</taxon>
        <taxon>Curculionidae</taxon>
        <taxon>Dryophthorinae</taxon>
        <taxon>Rhynchophorus</taxon>
    </lineage>
</organism>
<feature type="chain" id="PRO_5032715178" description="Peptidase S1 domain-containing protein" evidence="1">
    <location>
        <begin position="21"/>
        <end position="366"/>
    </location>
</feature>
<dbReference type="OrthoDB" id="7720382at2759"/>
<name>A0A834MGP4_RHYFE</name>
<dbReference type="PANTHER" id="PTHR24260">
    <property type="match status" value="1"/>
</dbReference>
<protein>
    <recommendedName>
        <fullName evidence="2">Peptidase S1 domain-containing protein</fullName>
    </recommendedName>
</protein>
<dbReference type="SUPFAM" id="SSF50494">
    <property type="entry name" value="Trypsin-like serine proteases"/>
    <property type="match status" value="1"/>
</dbReference>
<gene>
    <name evidence="3" type="ORF">GWI33_004534</name>
</gene>
<dbReference type="InterPro" id="IPR009003">
    <property type="entry name" value="Peptidase_S1_PA"/>
</dbReference>
<evidence type="ECO:0000313" key="4">
    <source>
        <dbReference type="Proteomes" id="UP000625711"/>
    </source>
</evidence>
<accession>A0A834MGP4</accession>
<dbReference type="EMBL" id="JAACXV010000235">
    <property type="protein sequence ID" value="KAF7281566.1"/>
    <property type="molecule type" value="Genomic_DNA"/>
</dbReference>
<dbReference type="AlphaFoldDB" id="A0A834MGP4"/>
<feature type="signal peptide" evidence="1">
    <location>
        <begin position="1"/>
        <end position="20"/>
    </location>
</feature>
<dbReference type="PANTHER" id="PTHR24260:SF136">
    <property type="entry name" value="GH08193P-RELATED"/>
    <property type="match status" value="1"/>
</dbReference>